<sequence>MRRQANKRRIWIWLMCVLLPLGVMAQRRAEYNRKGDEAMKRLDYSDAKMWYEEGVALCDTYSIRQLTQIWLTVEQMRPSMRSLMNKCLNCLTVQATEDDPDAIERLILYYTEGIGTPKSEELASYWKEYQERLRTPVEPVYPVADSTPLSSPGRRMRFFVGYTYSVESPYGVSVGGVGQRFGWYVRFKTNMSFMNYTGECNDRGEIIDFSNAEDESYEPDARQSSKTNSFAGSVGLIVKCCPWLYASVGLGYGKRTLLHAFTTHAYENYADTRSIWCKNMDSSYQGVMAEVDAMVRLGDMFFVSVGCNTLNFKYMDLNAGVGVFF</sequence>
<accession>A0A9D1XRS9</accession>
<gene>
    <name evidence="1" type="ORF">H9848_07780</name>
</gene>
<reference evidence="1" key="1">
    <citation type="journal article" date="2021" name="PeerJ">
        <title>Extensive microbial diversity within the chicken gut microbiome revealed by metagenomics and culture.</title>
        <authorList>
            <person name="Gilroy R."/>
            <person name="Ravi A."/>
            <person name="Getino M."/>
            <person name="Pursley I."/>
            <person name="Horton D.L."/>
            <person name="Alikhan N.F."/>
            <person name="Baker D."/>
            <person name="Gharbi K."/>
            <person name="Hall N."/>
            <person name="Watson M."/>
            <person name="Adriaenssens E.M."/>
            <person name="Foster-Nyarko E."/>
            <person name="Jarju S."/>
            <person name="Secka A."/>
            <person name="Antonio M."/>
            <person name="Oren A."/>
            <person name="Chaudhuri R.R."/>
            <person name="La Ragione R."/>
            <person name="Hildebrand F."/>
            <person name="Pallen M.J."/>
        </authorList>
    </citation>
    <scope>NUCLEOTIDE SEQUENCE</scope>
    <source>
        <strain evidence="1">ChiHecec2B26-12326</strain>
    </source>
</reference>
<organism evidence="1 2">
    <name type="scientific">Candidatus Parabacteroides intestinigallinarum</name>
    <dbReference type="NCBI Taxonomy" id="2838722"/>
    <lineage>
        <taxon>Bacteria</taxon>
        <taxon>Pseudomonadati</taxon>
        <taxon>Bacteroidota</taxon>
        <taxon>Bacteroidia</taxon>
        <taxon>Bacteroidales</taxon>
        <taxon>Tannerellaceae</taxon>
        <taxon>Parabacteroides</taxon>
    </lineage>
</organism>
<reference evidence="1" key="2">
    <citation type="submission" date="2021-04" db="EMBL/GenBank/DDBJ databases">
        <authorList>
            <person name="Gilroy R."/>
        </authorList>
    </citation>
    <scope>NUCLEOTIDE SEQUENCE</scope>
    <source>
        <strain evidence="1">ChiHecec2B26-12326</strain>
    </source>
</reference>
<evidence type="ECO:0000313" key="2">
    <source>
        <dbReference type="Proteomes" id="UP000823847"/>
    </source>
</evidence>
<comment type="caution">
    <text evidence="1">The sequence shown here is derived from an EMBL/GenBank/DDBJ whole genome shotgun (WGS) entry which is preliminary data.</text>
</comment>
<name>A0A9D1XRS9_9BACT</name>
<proteinExistence type="predicted"/>
<protein>
    <submittedName>
        <fullName evidence="1">Uncharacterized protein</fullName>
    </submittedName>
</protein>
<dbReference type="AlphaFoldDB" id="A0A9D1XRS9"/>
<evidence type="ECO:0000313" key="1">
    <source>
        <dbReference type="EMBL" id="HIX86491.1"/>
    </source>
</evidence>
<dbReference type="EMBL" id="DXEN01000059">
    <property type="protein sequence ID" value="HIX86491.1"/>
    <property type="molecule type" value="Genomic_DNA"/>
</dbReference>
<dbReference type="Proteomes" id="UP000823847">
    <property type="component" value="Unassembled WGS sequence"/>
</dbReference>